<dbReference type="InterPro" id="IPR018520">
    <property type="entry name" value="UPP_synth-like_CS"/>
</dbReference>
<dbReference type="SUPFAM" id="SSF64005">
    <property type="entry name" value="Undecaprenyl diphosphate synthase"/>
    <property type="match status" value="1"/>
</dbReference>
<dbReference type="GO" id="GO:0005886">
    <property type="term" value="C:plasma membrane"/>
    <property type="evidence" value="ECO:0007669"/>
    <property type="project" value="TreeGrafter"/>
</dbReference>
<feature type="binding site" evidence="2">
    <location>
        <begin position="220"/>
        <end position="222"/>
    </location>
    <ligand>
        <name>substrate</name>
    </ligand>
</feature>
<comment type="function">
    <text evidence="2">Catalyzes the condensation of isopentenyl diphosphate (IPP) with allylic pyrophosphates generating different type of terpenoids.</text>
</comment>
<feature type="domain" description="SnoaL-like" evidence="4">
    <location>
        <begin position="279"/>
        <end position="370"/>
    </location>
</feature>
<keyword evidence="1 2" id="KW-0808">Transferase</keyword>
<evidence type="ECO:0000256" key="3">
    <source>
        <dbReference type="SAM" id="MobiDB-lite"/>
    </source>
</evidence>
<dbReference type="GO" id="GO:0008834">
    <property type="term" value="F:ditrans,polycis-undecaprenyl-diphosphate synthase [(2E,6E)-farnesyl-diphosphate specific] activity"/>
    <property type="evidence" value="ECO:0007669"/>
    <property type="project" value="TreeGrafter"/>
</dbReference>
<evidence type="ECO:0000313" key="6">
    <source>
        <dbReference type="Proteomes" id="UP000199103"/>
    </source>
</evidence>
<feature type="compositionally biased region" description="Basic residues" evidence="3">
    <location>
        <begin position="1"/>
        <end position="12"/>
    </location>
</feature>
<dbReference type="SUPFAM" id="SSF54427">
    <property type="entry name" value="NTF2-like"/>
    <property type="match status" value="1"/>
</dbReference>
<feature type="binding site" evidence="2">
    <location>
        <position position="95"/>
    </location>
    <ligand>
        <name>substrate</name>
    </ligand>
</feature>
<gene>
    <name evidence="5" type="ORF">SAMN04489812_4784</name>
</gene>
<organism evidence="5 6">
    <name type="scientific">Microlunatus soli</name>
    <dbReference type="NCBI Taxonomy" id="630515"/>
    <lineage>
        <taxon>Bacteria</taxon>
        <taxon>Bacillati</taxon>
        <taxon>Actinomycetota</taxon>
        <taxon>Actinomycetes</taxon>
        <taxon>Propionibacteriales</taxon>
        <taxon>Propionibacteriaceae</taxon>
        <taxon>Microlunatus</taxon>
    </lineage>
</organism>
<feature type="binding site" evidence="2">
    <location>
        <position position="59"/>
    </location>
    <ligand>
        <name>substrate</name>
    </ligand>
</feature>
<feature type="binding site" evidence="2">
    <location>
        <position position="46"/>
    </location>
    <ligand>
        <name>Mg(2+)</name>
        <dbReference type="ChEBI" id="CHEBI:18420"/>
    </ligand>
</feature>
<accession>A0A1H1YVE2</accession>
<proteinExistence type="inferred from homology"/>
<dbReference type="GO" id="GO:0016094">
    <property type="term" value="P:polyprenol biosynthetic process"/>
    <property type="evidence" value="ECO:0007669"/>
    <property type="project" value="TreeGrafter"/>
</dbReference>
<evidence type="ECO:0000256" key="2">
    <source>
        <dbReference type="HAMAP-Rule" id="MF_01139"/>
    </source>
</evidence>
<dbReference type="InterPro" id="IPR001441">
    <property type="entry name" value="UPP_synth-like"/>
</dbReference>
<feature type="binding site" evidence="2">
    <location>
        <begin position="91"/>
        <end position="93"/>
    </location>
    <ligand>
        <name>substrate</name>
    </ligand>
</feature>
<dbReference type="Pfam" id="PF01255">
    <property type="entry name" value="Prenyltransf"/>
    <property type="match status" value="1"/>
</dbReference>
<comment type="similarity">
    <text evidence="2">Belongs to the UPP synthase family.</text>
</comment>
<comment type="cofactor">
    <cofactor evidence="2">
        <name>Mg(2+)</name>
        <dbReference type="ChEBI" id="CHEBI:18420"/>
    </cofactor>
    <text evidence="2">Binds 2 magnesium ions per subunit.</text>
</comment>
<feature type="active site" evidence="2">
    <location>
        <position position="46"/>
    </location>
</feature>
<feature type="binding site" evidence="2">
    <location>
        <position position="51"/>
    </location>
    <ligand>
        <name>substrate</name>
    </ligand>
</feature>
<dbReference type="HAMAP" id="MF_01139">
    <property type="entry name" value="ISPT"/>
    <property type="match status" value="1"/>
</dbReference>
<dbReference type="Gene3D" id="3.10.450.50">
    <property type="match status" value="1"/>
</dbReference>
<feature type="binding site" evidence="2">
    <location>
        <position position="233"/>
    </location>
    <ligand>
        <name>Mg(2+)</name>
        <dbReference type="ChEBI" id="CHEBI:18420"/>
    </ligand>
</feature>
<feature type="binding site" evidence="2">
    <location>
        <position position="214"/>
    </location>
    <ligand>
        <name>substrate</name>
    </ligand>
</feature>
<dbReference type="NCBIfam" id="NF011404">
    <property type="entry name" value="PRK14829.1"/>
    <property type="match status" value="1"/>
</dbReference>
<dbReference type="CDD" id="cd00475">
    <property type="entry name" value="Cis_IPPS"/>
    <property type="match status" value="1"/>
</dbReference>
<dbReference type="AlphaFoldDB" id="A0A1H1YVE2"/>
<feature type="region of interest" description="Disordered" evidence="3">
    <location>
        <begin position="1"/>
        <end position="34"/>
    </location>
</feature>
<keyword evidence="2" id="KW-0479">Metal-binding</keyword>
<dbReference type="InterPro" id="IPR036424">
    <property type="entry name" value="UPP_synth-like_sf"/>
</dbReference>
<feature type="binding site" evidence="2">
    <location>
        <position position="63"/>
    </location>
    <ligand>
        <name>substrate</name>
    </ligand>
</feature>
<dbReference type="Pfam" id="PF13577">
    <property type="entry name" value="SnoaL_4"/>
    <property type="match status" value="1"/>
</dbReference>
<evidence type="ECO:0000259" key="4">
    <source>
        <dbReference type="Pfam" id="PF13577"/>
    </source>
</evidence>
<dbReference type="GO" id="GO:0030145">
    <property type="term" value="F:manganese ion binding"/>
    <property type="evidence" value="ECO:0007669"/>
    <property type="project" value="TreeGrafter"/>
</dbReference>
<dbReference type="Gene3D" id="3.40.1180.10">
    <property type="entry name" value="Decaprenyl diphosphate synthase-like"/>
    <property type="match status" value="1"/>
</dbReference>
<dbReference type="GO" id="GO:0000287">
    <property type="term" value="F:magnesium ion binding"/>
    <property type="evidence" value="ECO:0007669"/>
    <property type="project" value="UniProtKB-UniRule"/>
</dbReference>
<sequence length="392" mass="44063">MPRREPKSRRSPRPGQVEPPKPHPSGARPPAIPADKLPQHVAIVMDGNGRWAKARNLPRTDGHAAGEASLFDVIEGAIEVGVKYLSAYAFSTENWRRSPDEVRWLMGFNRDVIHRRRDELDAMGVRIRWAGRRPRLWRSVINELESAEEQSDGNDVLTLQFCVNYGGRAEIVDATRRIAAEAAAGRLHPDKITEDRFRRFLDEPEIPDVDLFVRSSGEQRTSNFLLWQSAYAELVFLDQLWPDFDRRDLWRAIELYASRERRYGGAIPNATGDGRHAAEQAQAAALIEIFNAAIGDGDWAAFLERFADDAVLSFAGLGDGDGPGPFRGRNAIATAYRDNPPDDTLRVLDSRHQEGSSVITFAWSRGGTGAMRLRWAQDGRLAEQHVRFHPEP</sequence>
<dbReference type="PANTHER" id="PTHR10291">
    <property type="entry name" value="DEHYDRODOLICHYL DIPHOSPHATE SYNTHASE FAMILY MEMBER"/>
    <property type="match status" value="1"/>
</dbReference>
<dbReference type="InterPro" id="IPR037401">
    <property type="entry name" value="SnoaL-like"/>
</dbReference>
<keyword evidence="6" id="KW-1185">Reference proteome</keyword>
<dbReference type="OrthoDB" id="4191603at2"/>
<feature type="active site" description="Proton acceptor" evidence="2">
    <location>
        <position position="94"/>
    </location>
</feature>
<dbReference type="EMBL" id="LT629772">
    <property type="protein sequence ID" value="SDT24946.1"/>
    <property type="molecule type" value="Genomic_DNA"/>
</dbReference>
<dbReference type="PROSITE" id="PS01066">
    <property type="entry name" value="UPP_SYNTHASE"/>
    <property type="match status" value="1"/>
</dbReference>
<keyword evidence="2" id="KW-0460">Magnesium</keyword>
<dbReference type="Proteomes" id="UP000199103">
    <property type="component" value="Chromosome I"/>
</dbReference>
<comment type="subunit">
    <text evidence="2">Homodimer.</text>
</comment>
<reference evidence="5 6" key="1">
    <citation type="submission" date="2016-10" db="EMBL/GenBank/DDBJ databases">
        <authorList>
            <person name="de Groot N.N."/>
        </authorList>
    </citation>
    <scope>NUCLEOTIDE SEQUENCE [LARGE SCALE GENOMIC DNA]</scope>
    <source>
        <strain evidence="5 6">DSM 21800</strain>
    </source>
</reference>
<name>A0A1H1YVE2_9ACTN</name>
<evidence type="ECO:0000313" key="5">
    <source>
        <dbReference type="EMBL" id="SDT24946.1"/>
    </source>
</evidence>
<feature type="binding site" evidence="2">
    <location>
        <position position="97"/>
    </location>
    <ligand>
        <name>substrate</name>
    </ligand>
</feature>
<dbReference type="GO" id="GO:0033850">
    <property type="term" value="F:Z-farnesyl diphosphate synthase activity"/>
    <property type="evidence" value="ECO:0007669"/>
    <property type="project" value="TreeGrafter"/>
</dbReference>
<evidence type="ECO:0000256" key="1">
    <source>
        <dbReference type="ARBA" id="ARBA00022679"/>
    </source>
</evidence>
<dbReference type="InterPro" id="IPR032710">
    <property type="entry name" value="NTF2-like_dom_sf"/>
</dbReference>
<dbReference type="NCBIfam" id="TIGR00055">
    <property type="entry name" value="uppS"/>
    <property type="match status" value="1"/>
</dbReference>
<dbReference type="EC" id="2.5.1.-" evidence="2"/>
<dbReference type="PANTHER" id="PTHR10291:SF0">
    <property type="entry name" value="DEHYDRODOLICHYL DIPHOSPHATE SYNTHASE 2"/>
    <property type="match status" value="1"/>
</dbReference>
<protein>
    <recommendedName>
        <fullName evidence="2">Isoprenyl transferase</fullName>
        <ecNumber evidence="2">2.5.1.-</ecNumber>
    </recommendedName>
</protein>
<dbReference type="STRING" id="630515.SAMN04489812_4784"/>
<dbReference type="GO" id="GO:0005829">
    <property type="term" value="C:cytosol"/>
    <property type="evidence" value="ECO:0007669"/>
    <property type="project" value="TreeGrafter"/>
</dbReference>
<feature type="binding site" evidence="2">
    <location>
        <begin position="47"/>
        <end position="50"/>
    </location>
    <ligand>
        <name>substrate</name>
    </ligand>
</feature>